<proteinExistence type="predicted"/>
<dbReference type="Proteomes" id="UP001054945">
    <property type="component" value="Unassembled WGS sequence"/>
</dbReference>
<gene>
    <name evidence="1" type="ORF">CEXT_582401</name>
</gene>
<keyword evidence="2" id="KW-1185">Reference proteome</keyword>
<evidence type="ECO:0000313" key="2">
    <source>
        <dbReference type="Proteomes" id="UP001054945"/>
    </source>
</evidence>
<accession>A0AAV4QHD7</accession>
<dbReference type="EMBL" id="BPLR01006282">
    <property type="protein sequence ID" value="GIY08722.1"/>
    <property type="molecule type" value="Genomic_DNA"/>
</dbReference>
<name>A0AAV4QHD7_CAEEX</name>
<reference evidence="1 2" key="1">
    <citation type="submission" date="2021-06" db="EMBL/GenBank/DDBJ databases">
        <title>Caerostris extrusa draft genome.</title>
        <authorList>
            <person name="Kono N."/>
            <person name="Arakawa K."/>
        </authorList>
    </citation>
    <scope>NUCLEOTIDE SEQUENCE [LARGE SCALE GENOMIC DNA]</scope>
</reference>
<sequence>MSFPQRTSRFSALTTVLFTLRNLKDRAQRPDAETWRSGPGSVSTRDLTTIKSRKDFARFHRLMAELFRTKLRGPTGPSQPPLQAARLSRWAMISAMNPQNDSGGIIRFGSLIDFVGGAELRYHRTLNSVTCFSLLFSFCSFWISLKAEL</sequence>
<dbReference type="AlphaFoldDB" id="A0AAV4QHD7"/>
<evidence type="ECO:0000313" key="1">
    <source>
        <dbReference type="EMBL" id="GIY08722.1"/>
    </source>
</evidence>
<comment type="caution">
    <text evidence="1">The sequence shown here is derived from an EMBL/GenBank/DDBJ whole genome shotgun (WGS) entry which is preliminary data.</text>
</comment>
<organism evidence="1 2">
    <name type="scientific">Caerostris extrusa</name>
    <name type="common">Bark spider</name>
    <name type="synonym">Caerostris bankana</name>
    <dbReference type="NCBI Taxonomy" id="172846"/>
    <lineage>
        <taxon>Eukaryota</taxon>
        <taxon>Metazoa</taxon>
        <taxon>Ecdysozoa</taxon>
        <taxon>Arthropoda</taxon>
        <taxon>Chelicerata</taxon>
        <taxon>Arachnida</taxon>
        <taxon>Araneae</taxon>
        <taxon>Araneomorphae</taxon>
        <taxon>Entelegynae</taxon>
        <taxon>Araneoidea</taxon>
        <taxon>Araneidae</taxon>
        <taxon>Caerostris</taxon>
    </lineage>
</organism>
<protein>
    <submittedName>
        <fullName evidence="1">Uncharacterized protein</fullName>
    </submittedName>
</protein>